<protein>
    <recommendedName>
        <fullName evidence="4">NlpC/P60 domain-containing protein</fullName>
    </recommendedName>
</protein>
<feature type="transmembrane region" description="Helical" evidence="1">
    <location>
        <begin position="12"/>
        <end position="39"/>
    </location>
</feature>
<dbReference type="AlphaFoldDB" id="A0A0G4B2V9"/>
<dbReference type="KEGG" id="bbgw:UT28_C0001G0466"/>
<sequence>MNKIKLKIHYDRGVVWILIAVVAMAFILIIMMVTAAAMIGDRTGSGSGSSSPGGSSEETDAPIVAGGCSDVITAARTYLNKGIRYSQEGGRCGPANSKGAAGVTYMDCTGYASRVYRDAGLLPMNTCLYTVSFASSSSFQRIATTQAQAKTLWQPGDFLLFGMGSASGPAKKTPFSHIVLFGGESGTKQIIYESGGSGGGPHVSTYNVFGGGRGSRFYGLYRPTRDCASSTET</sequence>
<reference evidence="2 3" key="1">
    <citation type="journal article" date="2015" name="Nature">
        <title>rRNA introns, odd ribosomes, and small enigmatic genomes across a large radiation of phyla.</title>
        <authorList>
            <person name="Brown C.T."/>
            <person name="Hug L.A."/>
            <person name="Thomas B.C."/>
            <person name="Sharon I."/>
            <person name="Castelle C.J."/>
            <person name="Singh A."/>
            <person name="Wilkins M.J."/>
            <person name="Williams K.H."/>
            <person name="Banfield J.F."/>
        </authorList>
    </citation>
    <scope>NUCLEOTIDE SEQUENCE [LARGE SCALE GENOMIC DNA]</scope>
</reference>
<keyword evidence="1" id="KW-0812">Transmembrane</keyword>
<evidence type="ECO:0008006" key="4">
    <source>
        <dbReference type="Google" id="ProtNLM"/>
    </source>
</evidence>
<dbReference type="Gene3D" id="3.90.1720.10">
    <property type="entry name" value="endopeptidase domain like (from Nostoc punctiforme)"/>
    <property type="match status" value="1"/>
</dbReference>
<evidence type="ECO:0000313" key="2">
    <source>
        <dbReference type="EMBL" id="AKM82271.1"/>
    </source>
</evidence>
<dbReference type="STRING" id="1618337.UT28_C0001G0466"/>
<proteinExistence type="predicted"/>
<dbReference type="Proteomes" id="UP000035648">
    <property type="component" value="Chromosome"/>
</dbReference>
<dbReference type="EMBL" id="CP011213">
    <property type="protein sequence ID" value="AKM82271.1"/>
    <property type="molecule type" value="Genomic_DNA"/>
</dbReference>
<accession>A0A0G4B2V9</accession>
<evidence type="ECO:0000313" key="3">
    <source>
        <dbReference type="Proteomes" id="UP000035648"/>
    </source>
</evidence>
<organism evidence="2 3">
    <name type="scientific">Berkelbacteria bacterium GW2011_GWE1_39_12</name>
    <dbReference type="NCBI Taxonomy" id="1618337"/>
    <lineage>
        <taxon>Bacteria</taxon>
        <taxon>Candidatus Berkelbacteria</taxon>
    </lineage>
</organism>
<gene>
    <name evidence="2" type="ORF">UT28_C0001G0466</name>
</gene>
<name>A0A0G4B2V9_9BACT</name>
<dbReference type="PATRIC" id="fig|1618337.4.peg.464"/>
<evidence type="ECO:0000256" key="1">
    <source>
        <dbReference type="SAM" id="Phobius"/>
    </source>
</evidence>
<keyword evidence="1" id="KW-1133">Transmembrane helix</keyword>
<keyword evidence="1" id="KW-0472">Membrane</keyword>